<dbReference type="OrthoDB" id="1039148at2"/>
<dbReference type="Proteomes" id="UP000319700">
    <property type="component" value="Unassembled WGS sequence"/>
</dbReference>
<dbReference type="EMBL" id="RCZH01000010">
    <property type="protein sequence ID" value="TPG38405.1"/>
    <property type="molecule type" value="Genomic_DNA"/>
</dbReference>
<keyword evidence="1" id="KW-0812">Transmembrane</keyword>
<feature type="transmembrane region" description="Helical" evidence="1">
    <location>
        <begin position="14"/>
        <end position="35"/>
    </location>
</feature>
<protein>
    <submittedName>
        <fullName evidence="2">Conjugative transposon protein TraK</fullName>
    </submittedName>
</protein>
<dbReference type="InterPro" id="IPR022276">
    <property type="entry name" value="Conjug_transposon_TraK"/>
</dbReference>
<evidence type="ECO:0000256" key="1">
    <source>
        <dbReference type="SAM" id="Phobius"/>
    </source>
</evidence>
<evidence type="ECO:0000313" key="3">
    <source>
        <dbReference type="Proteomes" id="UP000319700"/>
    </source>
</evidence>
<gene>
    <name evidence="2" type="primary">traK</name>
    <name evidence="2" type="ORF">EAH81_15875</name>
</gene>
<keyword evidence="1" id="KW-0472">Membrane</keyword>
<dbReference type="NCBIfam" id="TIGR03781">
    <property type="entry name" value="Bac_Flav_CT_K"/>
    <property type="match status" value="1"/>
</dbReference>
<reference evidence="2 3" key="1">
    <citation type="journal article" date="2019" name="Environ. Microbiol.">
        <title>Species interactions and distinct microbial communities in high Arctic permafrost affected cryosols are associated with the CH4 and CO2 gas fluxes.</title>
        <authorList>
            <person name="Altshuler I."/>
            <person name="Hamel J."/>
            <person name="Turney S."/>
            <person name="Magnuson E."/>
            <person name="Levesque R."/>
            <person name="Greer C."/>
            <person name="Whyte L.G."/>
        </authorList>
    </citation>
    <scope>NUCLEOTIDE SEQUENCE [LARGE SCALE GENOMIC DNA]</scope>
    <source>
        <strain evidence="2 3">42</strain>
    </source>
</reference>
<accession>A0A502EKZ5</accession>
<dbReference type="RefSeq" id="WP_140508746.1">
    <property type="nucleotide sequence ID" value="NZ_RCZH01000010.1"/>
</dbReference>
<dbReference type="AlphaFoldDB" id="A0A502EKZ5"/>
<name>A0A502EKZ5_9FLAO</name>
<organism evidence="2 3">
    <name type="scientific">Flavobacterium pectinovorum</name>
    <dbReference type="NCBI Taxonomy" id="29533"/>
    <lineage>
        <taxon>Bacteria</taxon>
        <taxon>Pseudomonadati</taxon>
        <taxon>Bacteroidota</taxon>
        <taxon>Flavobacteriia</taxon>
        <taxon>Flavobacteriales</taxon>
        <taxon>Flavobacteriaceae</taxon>
        <taxon>Flavobacterium</taxon>
    </lineage>
</organism>
<keyword evidence="3" id="KW-1185">Reference proteome</keyword>
<proteinExistence type="predicted"/>
<sequence length="206" mass="23807">MFTKMKNIDTAFKYVRGFTMLVIVGCIMICCYTLYKSFESVTQMQDKVYILANGKALEAYASERKDNVPVEARDHVKTFHKFFFTLDPDDKVIKTNVTKALYLADDSAKRIYDDLKENGFYSGIISGNISQTIQIDSIAIDTREYPYRFKCFAKQNIIRTTSILKRNLVTEGSLRNVSRSDNNPHGFLIERFNTIENKDLTVENRK</sequence>
<comment type="caution">
    <text evidence="2">The sequence shown here is derived from an EMBL/GenBank/DDBJ whole genome shotgun (WGS) entry which is preliminary data.</text>
</comment>
<evidence type="ECO:0000313" key="2">
    <source>
        <dbReference type="EMBL" id="TPG38405.1"/>
    </source>
</evidence>
<keyword evidence="1" id="KW-1133">Transmembrane helix</keyword>